<name>B0P7X1_9FIRM</name>
<sequence length="52" mass="5951">MRRGLFVFHLEIYANKALTPLSMRESVKKSPWEPAKAVVFCEENGIIKMGNL</sequence>
<keyword evidence="2" id="KW-1185">Reference proteome</keyword>
<accession>B0P7X1</accession>
<evidence type="ECO:0000313" key="1">
    <source>
        <dbReference type="EMBL" id="EDS12624.1"/>
    </source>
</evidence>
<organism evidence="1 2">
    <name type="scientific">Anaerotruncus colihominis DSM 17241</name>
    <dbReference type="NCBI Taxonomy" id="445972"/>
    <lineage>
        <taxon>Bacteria</taxon>
        <taxon>Bacillati</taxon>
        <taxon>Bacillota</taxon>
        <taxon>Clostridia</taxon>
        <taxon>Eubacteriales</taxon>
        <taxon>Oscillospiraceae</taxon>
        <taxon>Anaerotruncus</taxon>
    </lineage>
</organism>
<comment type="caution">
    <text evidence="1">The sequence shown here is derived from an EMBL/GenBank/DDBJ whole genome shotgun (WGS) entry which is preliminary data.</text>
</comment>
<evidence type="ECO:0000313" key="2">
    <source>
        <dbReference type="Proteomes" id="UP000003803"/>
    </source>
</evidence>
<dbReference type="EMBL" id="ABGD02000006">
    <property type="protein sequence ID" value="EDS12624.1"/>
    <property type="molecule type" value="Genomic_DNA"/>
</dbReference>
<gene>
    <name evidence="1" type="ORF">ANACOL_00860</name>
</gene>
<dbReference type="Proteomes" id="UP000003803">
    <property type="component" value="Unassembled WGS sequence"/>
</dbReference>
<dbReference type="HOGENOM" id="CLU_3076118_0_0_9"/>
<protein>
    <submittedName>
        <fullName evidence="1">Uncharacterized protein</fullName>
    </submittedName>
</protein>
<dbReference type="AlphaFoldDB" id="B0P7X1"/>
<reference evidence="1" key="1">
    <citation type="submission" date="2007-11" db="EMBL/GenBank/DDBJ databases">
        <authorList>
            <person name="Fulton L."/>
            <person name="Clifton S."/>
            <person name="Fulton B."/>
            <person name="Xu J."/>
            <person name="Minx P."/>
            <person name="Pepin K.H."/>
            <person name="Johnson M."/>
            <person name="Thiruvilangam P."/>
            <person name="Bhonagiri V."/>
            <person name="Nash W.E."/>
            <person name="Mardis E.R."/>
            <person name="Wilson R.K."/>
        </authorList>
    </citation>
    <scope>NUCLEOTIDE SEQUENCE [LARGE SCALE GENOMIC DNA]</scope>
    <source>
        <strain evidence="1">DSM 17241</strain>
    </source>
</reference>
<reference evidence="1" key="2">
    <citation type="submission" date="2013-09" db="EMBL/GenBank/DDBJ databases">
        <title>Draft genome sequence of Anaerotruncus colihominis(DSM 17241).</title>
        <authorList>
            <person name="Sudarsanam P."/>
            <person name="Ley R."/>
            <person name="Guruge J."/>
            <person name="Turnbaugh P.J."/>
            <person name="Mahowald M."/>
            <person name="Liep D."/>
            <person name="Gordon J."/>
        </authorList>
    </citation>
    <scope>NUCLEOTIDE SEQUENCE</scope>
    <source>
        <strain evidence="1">DSM 17241</strain>
    </source>
</reference>
<proteinExistence type="predicted"/>